<reference evidence="2" key="1">
    <citation type="journal article" date="2023" name="Front. Mar. Sci.">
        <title>A new Merluccius polli reference genome to investigate the effects of global change in West African waters.</title>
        <authorList>
            <person name="Mateo J.L."/>
            <person name="Blanco-Fernandez C."/>
            <person name="Garcia-Vazquez E."/>
            <person name="Machado-Schiaffino G."/>
        </authorList>
    </citation>
    <scope>NUCLEOTIDE SEQUENCE</scope>
    <source>
        <strain evidence="2">C29</strain>
        <tissue evidence="2">Fin</tissue>
    </source>
</reference>
<dbReference type="AlphaFoldDB" id="A0AA47MEB0"/>
<keyword evidence="3" id="KW-1185">Reference proteome</keyword>
<dbReference type="Gene3D" id="1.10.150.130">
    <property type="match status" value="1"/>
</dbReference>
<keyword evidence="1" id="KW-0238">DNA-binding</keyword>
<name>A0AA47MEB0_MERPO</name>
<dbReference type="EMBL" id="JAOPHQ010004580">
    <property type="protein sequence ID" value="KAK0138713.1"/>
    <property type="molecule type" value="Genomic_DNA"/>
</dbReference>
<sequence length="300" mass="32908">MASEPGTPAVLGTAPEGPDPLLGACDQAVIQTILDSRAPATRALYANRWEIFSEWCSACKEVPASFSVPIILWFLQSLLEKKLSAFTLRVYVAAVSARHIRVDNQYVGSHTLVTRSPAANPPPPWAVMVPSWDLPLVLEALHLPPFEPLEQLELKWSLAKFAFLLAIGSAQCVSELHALSMSVRLAPAHSNQVIELASYDPSCLQEEEANSIELLCPGRALRRYIQATAGFHHCDSLFVCYEGHSRGHVLSKQRLSRWIVGTIEEAYRSTGLPLPPNIIYQGPLYQECLHFLGSATGGSL</sequence>
<organism evidence="2 3">
    <name type="scientific">Merluccius polli</name>
    <name type="common">Benguela hake</name>
    <name type="synonym">Merluccius cadenati</name>
    <dbReference type="NCBI Taxonomy" id="89951"/>
    <lineage>
        <taxon>Eukaryota</taxon>
        <taxon>Metazoa</taxon>
        <taxon>Chordata</taxon>
        <taxon>Craniata</taxon>
        <taxon>Vertebrata</taxon>
        <taxon>Euteleostomi</taxon>
        <taxon>Actinopterygii</taxon>
        <taxon>Neopterygii</taxon>
        <taxon>Teleostei</taxon>
        <taxon>Neoteleostei</taxon>
        <taxon>Acanthomorphata</taxon>
        <taxon>Zeiogadaria</taxon>
        <taxon>Gadariae</taxon>
        <taxon>Gadiformes</taxon>
        <taxon>Gadoidei</taxon>
        <taxon>Merlucciidae</taxon>
        <taxon>Merluccius</taxon>
    </lineage>
</organism>
<protein>
    <submittedName>
        <fullName evidence="2">Uncharacterized protein</fullName>
    </submittedName>
</protein>
<evidence type="ECO:0000256" key="1">
    <source>
        <dbReference type="ARBA" id="ARBA00023125"/>
    </source>
</evidence>
<dbReference type="Proteomes" id="UP001174136">
    <property type="component" value="Unassembled WGS sequence"/>
</dbReference>
<dbReference type="SUPFAM" id="SSF47823">
    <property type="entry name" value="lambda integrase-like, N-terminal domain"/>
    <property type="match status" value="1"/>
</dbReference>
<dbReference type="PANTHER" id="PTHR35617:SF3">
    <property type="entry name" value="CORE-BINDING (CB) DOMAIN-CONTAINING PROTEIN"/>
    <property type="match status" value="1"/>
</dbReference>
<dbReference type="InterPro" id="IPR010998">
    <property type="entry name" value="Integrase_recombinase_N"/>
</dbReference>
<evidence type="ECO:0000313" key="3">
    <source>
        <dbReference type="Proteomes" id="UP001174136"/>
    </source>
</evidence>
<dbReference type="PANTHER" id="PTHR35617">
    <property type="entry name" value="PHAGE_INTEGRASE DOMAIN-CONTAINING PROTEIN"/>
    <property type="match status" value="1"/>
</dbReference>
<evidence type="ECO:0000313" key="2">
    <source>
        <dbReference type="EMBL" id="KAK0138713.1"/>
    </source>
</evidence>
<proteinExistence type="predicted"/>
<gene>
    <name evidence="2" type="ORF">N1851_024747</name>
</gene>
<accession>A0AA47MEB0</accession>
<dbReference type="GO" id="GO:0003677">
    <property type="term" value="F:DNA binding"/>
    <property type="evidence" value="ECO:0007669"/>
    <property type="project" value="UniProtKB-KW"/>
</dbReference>
<comment type="caution">
    <text evidence="2">The sequence shown here is derived from an EMBL/GenBank/DDBJ whole genome shotgun (WGS) entry which is preliminary data.</text>
</comment>